<accession>A0A2K8KQS2</accession>
<sequence>MTQMTNQVVIYESDEFTMTDDWKDRIELRHFAGEYTLILSKYGELLEGDGRGWQPQHTIENIKSVEELLLAFDNAESWLGVQLEMEEAIAAIAHISIALSEALDRLWNEES</sequence>
<evidence type="ECO:0000313" key="1">
    <source>
        <dbReference type="EMBL" id="ATX77095.1"/>
    </source>
</evidence>
<evidence type="ECO:0000313" key="2">
    <source>
        <dbReference type="Proteomes" id="UP000229757"/>
    </source>
</evidence>
<keyword evidence="2" id="KW-1185">Reference proteome</keyword>
<protein>
    <submittedName>
        <fullName evidence="1">Uncharacterized protein</fullName>
    </submittedName>
</protein>
<reference evidence="1 2" key="1">
    <citation type="journal article" date="2017" name="Environ. Microbiol.">
        <title>Genomic and physiological analyses of 'Reinekea forsetii' reveal a versatile opportunistic lifestyle during spring algae blooms.</title>
        <authorList>
            <person name="Avci B."/>
            <person name="Hahnke R.L."/>
            <person name="Chafee M."/>
            <person name="Fischer T."/>
            <person name="Gruber-Vodicka H."/>
            <person name="Tegetmeyer H.E."/>
            <person name="Harder J."/>
            <person name="Fuchs B.M."/>
            <person name="Amann R.I."/>
            <person name="Teeling H."/>
        </authorList>
    </citation>
    <scope>NUCLEOTIDE SEQUENCE [LARGE SCALE GENOMIC DNA]</scope>
    <source>
        <strain evidence="1 2">Hel1_31_D35</strain>
    </source>
</reference>
<dbReference type="AlphaFoldDB" id="A0A2K8KQS2"/>
<proteinExistence type="predicted"/>
<dbReference type="EMBL" id="CP011797">
    <property type="protein sequence ID" value="ATX77095.1"/>
    <property type="molecule type" value="Genomic_DNA"/>
</dbReference>
<gene>
    <name evidence="1" type="ORF">REIFOR_01958</name>
</gene>
<name>A0A2K8KQS2_9GAMM</name>
<organism evidence="1 2">
    <name type="scientific">Reinekea forsetii</name>
    <dbReference type="NCBI Taxonomy" id="1336806"/>
    <lineage>
        <taxon>Bacteria</taxon>
        <taxon>Pseudomonadati</taxon>
        <taxon>Pseudomonadota</taxon>
        <taxon>Gammaproteobacteria</taxon>
        <taxon>Oceanospirillales</taxon>
        <taxon>Saccharospirillaceae</taxon>
        <taxon>Reinekea</taxon>
    </lineage>
</organism>
<dbReference type="Proteomes" id="UP000229757">
    <property type="component" value="Chromosome"/>
</dbReference>
<dbReference type="KEGG" id="rfo:REIFOR_01958"/>